<keyword evidence="1" id="KW-1133">Transmembrane helix</keyword>
<proteinExistence type="predicted"/>
<keyword evidence="3" id="KW-1185">Reference proteome</keyword>
<evidence type="ECO:0000256" key="1">
    <source>
        <dbReference type="SAM" id="Phobius"/>
    </source>
</evidence>
<comment type="caution">
    <text evidence="2">The sequence shown here is derived from an EMBL/GenBank/DDBJ whole genome shotgun (WGS) entry which is preliminary data.</text>
</comment>
<accession>A0A8X6KII1</accession>
<feature type="transmembrane region" description="Helical" evidence="1">
    <location>
        <begin position="272"/>
        <end position="295"/>
    </location>
</feature>
<dbReference type="Proteomes" id="UP000887116">
    <property type="component" value="Unassembled WGS sequence"/>
</dbReference>
<gene>
    <name evidence="2" type="primary">AVEN_90892_1</name>
    <name evidence="2" type="ORF">TNCT_279101</name>
</gene>
<protein>
    <recommendedName>
        <fullName evidence="4">Gustatory receptor</fullName>
    </recommendedName>
</protein>
<feature type="transmembrane region" description="Helical" evidence="1">
    <location>
        <begin position="237"/>
        <end position="260"/>
    </location>
</feature>
<feature type="transmembrane region" description="Helical" evidence="1">
    <location>
        <begin position="345"/>
        <end position="363"/>
    </location>
</feature>
<dbReference type="AlphaFoldDB" id="A0A8X6KII1"/>
<feature type="transmembrane region" description="Helical" evidence="1">
    <location>
        <begin position="16"/>
        <end position="33"/>
    </location>
</feature>
<organism evidence="2 3">
    <name type="scientific">Trichonephila clavata</name>
    <name type="common">Joro spider</name>
    <name type="synonym">Nephila clavata</name>
    <dbReference type="NCBI Taxonomy" id="2740835"/>
    <lineage>
        <taxon>Eukaryota</taxon>
        <taxon>Metazoa</taxon>
        <taxon>Ecdysozoa</taxon>
        <taxon>Arthropoda</taxon>
        <taxon>Chelicerata</taxon>
        <taxon>Arachnida</taxon>
        <taxon>Araneae</taxon>
        <taxon>Araneomorphae</taxon>
        <taxon>Entelegynae</taxon>
        <taxon>Araneoidea</taxon>
        <taxon>Nephilidae</taxon>
        <taxon>Trichonephila</taxon>
    </lineage>
</organism>
<keyword evidence="1" id="KW-0472">Membrane</keyword>
<dbReference type="OrthoDB" id="6432671at2759"/>
<feature type="transmembrane region" description="Helical" evidence="1">
    <location>
        <begin position="177"/>
        <end position="198"/>
    </location>
</feature>
<feature type="transmembrane region" description="Helical" evidence="1">
    <location>
        <begin position="72"/>
        <end position="94"/>
    </location>
</feature>
<dbReference type="EMBL" id="BMAO01011505">
    <property type="protein sequence ID" value="GFQ74221.1"/>
    <property type="molecule type" value="Genomic_DNA"/>
</dbReference>
<name>A0A8X6KII1_TRICU</name>
<sequence length="367" mass="42008">MYDMHEQVNIKMIQPYDYIFFLFHCAAIFPLTPDSDASVIARLFHILLAIFNAFIISFTFSTTLSSALSAKSLILSVSVMLLSMVNILHCLVLVKKINELKNTVSILIGLKLHRKSENIGWLKILLTGFISSLFVMLSLKFIKKDAFFDISITFFYGYRFNNISSGVIYTIHNIVTTFFNIMPLMIFAFFYMAVCYDIRCILKHFGKTLTNNIKNYDEILHSYTVIKSTVSQIDDSVNLLVFITIIYNFSLMCFSLYVVLEPRMFVKPMERFSTGYLFFISFTLFISMTGLASVVPEVSAEIGSIASAMPETVGKSTFSQQRFIGSAEKDITLTVWRITSIRRNFIFGIIGIFFTYTLMFYTLNPKS</sequence>
<feature type="transmembrane region" description="Helical" evidence="1">
    <location>
        <begin position="119"/>
        <end position="139"/>
    </location>
</feature>
<evidence type="ECO:0008006" key="4">
    <source>
        <dbReference type="Google" id="ProtNLM"/>
    </source>
</evidence>
<evidence type="ECO:0000313" key="2">
    <source>
        <dbReference type="EMBL" id="GFQ74221.1"/>
    </source>
</evidence>
<reference evidence="2" key="1">
    <citation type="submission" date="2020-07" db="EMBL/GenBank/DDBJ databases">
        <title>Multicomponent nature underlies the extraordinary mechanical properties of spider dragline silk.</title>
        <authorList>
            <person name="Kono N."/>
            <person name="Nakamura H."/>
            <person name="Mori M."/>
            <person name="Yoshida Y."/>
            <person name="Ohtoshi R."/>
            <person name="Malay A.D."/>
            <person name="Moran D.A.P."/>
            <person name="Tomita M."/>
            <person name="Numata K."/>
            <person name="Arakawa K."/>
        </authorList>
    </citation>
    <scope>NUCLEOTIDE SEQUENCE</scope>
</reference>
<keyword evidence="1" id="KW-0812">Transmembrane</keyword>
<evidence type="ECO:0000313" key="3">
    <source>
        <dbReference type="Proteomes" id="UP000887116"/>
    </source>
</evidence>
<feature type="transmembrane region" description="Helical" evidence="1">
    <location>
        <begin position="39"/>
        <end position="60"/>
    </location>
</feature>